<dbReference type="RefSeq" id="WP_184252814.1">
    <property type="nucleotide sequence ID" value="NZ_JACHIO010000002.1"/>
</dbReference>
<proteinExistence type="predicted"/>
<comment type="caution">
    <text evidence="2">The sequence shown here is derived from an EMBL/GenBank/DDBJ whole genome shotgun (WGS) entry which is preliminary data.</text>
</comment>
<feature type="transmembrane region" description="Helical" evidence="1">
    <location>
        <begin position="94"/>
        <end position="116"/>
    </location>
</feature>
<gene>
    <name evidence="2" type="ORF">HDF15_000657</name>
</gene>
<dbReference type="AlphaFoldDB" id="A0A7W8E9G0"/>
<keyword evidence="1" id="KW-0472">Membrane</keyword>
<evidence type="ECO:0008006" key="4">
    <source>
        <dbReference type="Google" id="ProtNLM"/>
    </source>
</evidence>
<evidence type="ECO:0000256" key="1">
    <source>
        <dbReference type="SAM" id="Phobius"/>
    </source>
</evidence>
<dbReference type="Proteomes" id="UP000584867">
    <property type="component" value="Unassembled WGS sequence"/>
</dbReference>
<accession>A0A7W8E9G0</accession>
<protein>
    <recommendedName>
        <fullName evidence="4">Transmembrane protein</fullName>
    </recommendedName>
</protein>
<sequence length="159" mass="17532">MKQTALARKRKPSASPNLSAQAHEQIMDFLQLADKSTHPAIINAAVTLANERQKQHQKSEAKISPTVATLLATIVIGLAAWACWYALVHHPGRTGFSLVMVITTLAIVLICLYALFSGHLSQTNFMSVIRWAGEQINRLTPFRKNRQASFPDDDADAEP</sequence>
<evidence type="ECO:0000313" key="3">
    <source>
        <dbReference type="Proteomes" id="UP000584867"/>
    </source>
</evidence>
<evidence type="ECO:0000313" key="2">
    <source>
        <dbReference type="EMBL" id="MBB5062330.1"/>
    </source>
</evidence>
<reference evidence="2 3" key="1">
    <citation type="submission" date="2020-08" db="EMBL/GenBank/DDBJ databases">
        <title>Genomic Encyclopedia of Type Strains, Phase IV (KMG-V): Genome sequencing to study the core and pangenomes of soil and plant-associated prokaryotes.</title>
        <authorList>
            <person name="Whitman W."/>
        </authorList>
    </citation>
    <scope>NUCLEOTIDE SEQUENCE [LARGE SCALE GENOMIC DNA]</scope>
    <source>
        <strain evidence="2 3">X5P3</strain>
    </source>
</reference>
<dbReference type="EMBL" id="JACHIO010000002">
    <property type="protein sequence ID" value="MBB5062330.1"/>
    <property type="molecule type" value="Genomic_DNA"/>
</dbReference>
<name>A0A7W8E9G0_9BACT</name>
<feature type="transmembrane region" description="Helical" evidence="1">
    <location>
        <begin position="67"/>
        <end position="88"/>
    </location>
</feature>
<keyword evidence="1" id="KW-1133">Transmembrane helix</keyword>
<organism evidence="2 3">
    <name type="scientific">Granulicella mallensis</name>
    <dbReference type="NCBI Taxonomy" id="940614"/>
    <lineage>
        <taxon>Bacteria</taxon>
        <taxon>Pseudomonadati</taxon>
        <taxon>Acidobacteriota</taxon>
        <taxon>Terriglobia</taxon>
        <taxon>Terriglobales</taxon>
        <taxon>Acidobacteriaceae</taxon>
        <taxon>Granulicella</taxon>
    </lineage>
</organism>
<keyword evidence="1" id="KW-0812">Transmembrane</keyword>